<keyword evidence="3" id="KW-1185">Reference proteome</keyword>
<proteinExistence type="predicted"/>
<reference evidence="2 3" key="1">
    <citation type="submission" date="2020-08" db="EMBL/GenBank/DDBJ databases">
        <title>Genomic Encyclopedia of Type Strains, Phase IV (KMG-IV): sequencing the most valuable type-strain genomes for metagenomic binning, comparative biology and taxonomic classification.</title>
        <authorList>
            <person name="Goeker M."/>
        </authorList>
    </citation>
    <scope>NUCLEOTIDE SEQUENCE [LARGE SCALE GENOMIC DNA]</scope>
    <source>
        <strain evidence="2 3">DSM 11590</strain>
    </source>
</reference>
<comment type="caution">
    <text evidence="2">The sequence shown here is derived from an EMBL/GenBank/DDBJ whole genome shotgun (WGS) entry which is preliminary data.</text>
</comment>
<protein>
    <recommendedName>
        <fullName evidence="1">PAS fold-4 domain-containing protein</fullName>
    </recommendedName>
</protein>
<sequence>MSRLVLILRHQQLKELYQRWLKLCEGEHLPMAQDLEPVELRPWLDNLVVLDVSVDGDDFVYAYYGRTFASAFHADTVGKSVAALPKEQADILKQEYDRVVRERIPVARLYEADFDGEVQKWERLVLPLFDDRGEVVKLLVSAYRLTGQQP</sequence>
<feature type="domain" description="PAS fold-4" evidence="1">
    <location>
        <begin position="56"/>
        <end position="146"/>
    </location>
</feature>
<dbReference type="EMBL" id="JACIIX010000005">
    <property type="protein sequence ID" value="MBB6210394.1"/>
    <property type="molecule type" value="Genomic_DNA"/>
</dbReference>
<accession>A0A7X0DMK5</accession>
<dbReference type="Gene3D" id="3.30.450.20">
    <property type="entry name" value="PAS domain"/>
    <property type="match status" value="1"/>
</dbReference>
<gene>
    <name evidence="2" type="ORF">FHS48_001809</name>
</gene>
<dbReference type="AlphaFoldDB" id="A0A7X0DMK5"/>
<dbReference type="RefSeq" id="WP_184263221.1">
    <property type="nucleotide sequence ID" value="NZ_JACIIX010000005.1"/>
</dbReference>
<name>A0A7X0DMK5_NOVIT</name>
<dbReference type="InterPro" id="IPR013656">
    <property type="entry name" value="PAS_4"/>
</dbReference>
<dbReference type="Proteomes" id="UP000544872">
    <property type="component" value="Unassembled WGS sequence"/>
</dbReference>
<dbReference type="Pfam" id="PF08448">
    <property type="entry name" value="PAS_4"/>
    <property type="match status" value="1"/>
</dbReference>
<evidence type="ECO:0000259" key="1">
    <source>
        <dbReference type="Pfam" id="PF08448"/>
    </source>
</evidence>
<evidence type="ECO:0000313" key="2">
    <source>
        <dbReference type="EMBL" id="MBB6210394.1"/>
    </source>
</evidence>
<evidence type="ECO:0000313" key="3">
    <source>
        <dbReference type="Proteomes" id="UP000544872"/>
    </source>
</evidence>
<organism evidence="2 3">
    <name type="scientific">Novispirillum itersonii</name>
    <name type="common">Aquaspirillum itersonii</name>
    <dbReference type="NCBI Taxonomy" id="189"/>
    <lineage>
        <taxon>Bacteria</taxon>
        <taxon>Pseudomonadati</taxon>
        <taxon>Pseudomonadota</taxon>
        <taxon>Alphaproteobacteria</taxon>
        <taxon>Rhodospirillales</taxon>
        <taxon>Novispirillaceae</taxon>
        <taxon>Novispirillum</taxon>
    </lineage>
</organism>